<evidence type="ECO:0000259" key="6">
    <source>
        <dbReference type="Pfam" id="PF02749"/>
    </source>
</evidence>
<gene>
    <name evidence="7" type="ORF">LSG31_10960</name>
</gene>
<protein>
    <recommendedName>
        <fullName evidence="9">Nicotinate-nucleotide pyrophosphorylase</fullName>
    </recommendedName>
</protein>
<evidence type="ECO:0000259" key="5">
    <source>
        <dbReference type="Pfam" id="PF01729"/>
    </source>
</evidence>
<comment type="catalytic activity">
    <reaction evidence="4">
        <text>nicotinate beta-D-ribonucleotide + CO2 + diphosphate = quinolinate + 5-phospho-alpha-D-ribose 1-diphosphate + 2 H(+)</text>
        <dbReference type="Rhea" id="RHEA:12733"/>
        <dbReference type="ChEBI" id="CHEBI:15378"/>
        <dbReference type="ChEBI" id="CHEBI:16526"/>
        <dbReference type="ChEBI" id="CHEBI:29959"/>
        <dbReference type="ChEBI" id="CHEBI:33019"/>
        <dbReference type="ChEBI" id="CHEBI:57502"/>
        <dbReference type="ChEBI" id="CHEBI:58017"/>
        <dbReference type="EC" id="2.4.2.19"/>
    </reaction>
</comment>
<dbReference type="Pfam" id="PF02749">
    <property type="entry name" value="QRPTase_N"/>
    <property type="match status" value="1"/>
</dbReference>
<dbReference type="InterPro" id="IPR037128">
    <property type="entry name" value="Quinolinate_PRibosylTase_N_sf"/>
</dbReference>
<dbReference type="InterPro" id="IPR022412">
    <property type="entry name" value="Quinolinate_PRibosylTrfase_N"/>
</dbReference>
<dbReference type="SUPFAM" id="SSF51690">
    <property type="entry name" value="Nicotinate/Quinolinate PRTase C-terminal domain-like"/>
    <property type="match status" value="1"/>
</dbReference>
<dbReference type="InterPro" id="IPR027277">
    <property type="entry name" value="NadC/ModD"/>
</dbReference>
<evidence type="ECO:0000256" key="2">
    <source>
        <dbReference type="ARBA" id="ARBA00022676"/>
    </source>
</evidence>
<feature type="domain" description="Quinolinate phosphoribosyl transferase C-terminal" evidence="5">
    <location>
        <begin position="104"/>
        <end position="277"/>
    </location>
</feature>
<keyword evidence="3" id="KW-0808">Transferase</keyword>
<dbReference type="Gene3D" id="3.20.20.70">
    <property type="entry name" value="Aldolase class I"/>
    <property type="match status" value="1"/>
</dbReference>
<dbReference type="RefSeq" id="WP_347439295.1">
    <property type="nucleotide sequence ID" value="NZ_CP089291.1"/>
</dbReference>
<organism evidence="7 8">
    <name type="scientific">Fodinisporobacter ferrooxydans</name>
    <dbReference type="NCBI Taxonomy" id="2901836"/>
    <lineage>
        <taxon>Bacteria</taxon>
        <taxon>Bacillati</taxon>
        <taxon>Bacillota</taxon>
        <taxon>Bacilli</taxon>
        <taxon>Bacillales</taxon>
        <taxon>Alicyclobacillaceae</taxon>
        <taxon>Fodinisporobacter</taxon>
    </lineage>
</organism>
<comment type="similarity">
    <text evidence="1">Belongs to the NadC/ModD family.</text>
</comment>
<dbReference type="Gene3D" id="3.90.1170.20">
    <property type="entry name" value="Quinolinate phosphoribosyl transferase, N-terminal domain"/>
    <property type="match status" value="1"/>
</dbReference>
<evidence type="ECO:0000256" key="4">
    <source>
        <dbReference type="ARBA" id="ARBA00047445"/>
    </source>
</evidence>
<evidence type="ECO:0000313" key="7">
    <source>
        <dbReference type="EMBL" id="UOF92627.1"/>
    </source>
</evidence>
<dbReference type="Pfam" id="PF01729">
    <property type="entry name" value="QRPTase_C"/>
    <property type="match status" value="1"/>
</dbReference>
<evidence type="ECO:0000256" key="1">
    <source>
        <dbReference type="ARBA" id="ARBA00009400"/>
    </source>
</evidence>
<name>A0ABY4CQ59_9BACL</name>
<keyword evidence="8" id="KW-1185">Reference proteome</keyword>
<reference evidence="7" key="1">
    <citation type="submission" date="2021-12" db="EMBL/GenBank/DDBJ databases">
        <title>Alicyclobacillaceae gen. nov., sp. nov., isolated from chalcocite enrichment system.</title>
        <authorList>
            <person name="Jiang Z."/>
        </authorList>
    </citation>
    <scope>NUCLEOTIDE SEQUENCE</scope>
    <source>
        <strain evidence="7">MYW30-H2</strain>
    </source>
</reference>
<feature type="domain" description="Quinolinate phosphoribosyl transferase N-terminal" evidence="6">
    <location>
        <begin position="25"/>
        <end position="101"/>
    </location>
</feature>
<dbReference type="PANTHER" id="PTHR32179">
    <property type="entry name" value="NICOTINATE-NUCLEOTIDE PYROPHOSPHORYLASE [CARBOXYLATING]"/>
    <property type="match status" value="1"/>
</dbReference>
<dbReference type="InterPro" id="IPR002638">
    <property type="entry name" value="Quinolinate_PRibosylTrfase_C"/>
</dbReference>
<dbReference type="InterPro" id="IPR036068">
    <property type="entry name" value="Nicotinate_pribotase-like_C"/>
</dbReference>
<evidence type="ECO:0000256" key="3">
    <source>
        <dbReference type="ARBA" id="ARBA00022679"/>
    </source>
</evidence>
<dbReference type="EMBL" id="CP089291">
    <property type="protein sequence ID" value="UOF92627.1"/>
    <property type="molecule type" value="Genomic_DNA"/>
</dbReference>
<proteinExistence type="inferred from homology"/>
<dbReference type="SUPFAM" id="SSF54675">
    <property type="entry name" value="Nicotinate/Quinolinate PRTase N-terminal domain-like"/>
    <property type="match status" value="1"/>
</dbReference>
<sequence>MPAFKVEDRQNGQIIMDIRDTLFSSLHDRMFTAQVAATDYGVLAGMRHALMYLEELDCELVSHLDDGTLLQPGEVVLTFRGSAKHVAIAEDRILGVMMAPSGFATRARQLQLLAGQDLRVVCGGWKKLPQTMKPTLHAALAAAGVGMRMVDGPFVYIDKNYVRMFGGVGKALDAAKRFFPDHKAVIQLRGDLQPLAIEARAAVYGKADVLMVDTGQLDDLDVVLDIVAECKARDRLKIAFAGGVKEEMMLLLRTRAVDLVDVGGAVLNAPLLDMRVDVMVDQGTHTNTRKAENHGV</sequence>
<evidence type="ECO:0008006" key="9">
    <source>
        <dbReference type="Google" id="ProtNLM"/>
    </source>
</evidence>
<accession>A0ABY4CQ59</accession>
<dbReference type="InterPro" id="IPR013785">
    <property type="entry name" value="Aldolase_TIM"/>
</dbReference>
<evidence type="ECO:0000313" key="8">
    <source>
        <dbReference type="Proteomes" id="UP000830167"/>
    </source>
</evidence>
<dbReference type="PANTHER" id="PTHR32179:SF3">
    <property type="entry name" value="NICOTINATE-NUCLEOTIDE PYROPHOSPHORYLASE [CARBOXYLATING]"/>
    <property type="match status" value="1"/>
</dbReference>
<dbReference type="Proteomes" id="UP000830167">
    <property type="component" value="Chromosome"/>
</dbReference>
<dbReference type="CDD" id="cd00516">
    <property type="entry name" value="PRTase_typeII"/>
    <property type="match status" value="1"/>
</dbReference>
<keyword evidence="2" id="KW-0328">Glycosyltransferase</keyword>